<organism evidence="1 2">
    <name type="scientific">Streptosporangium lutulentum</name>
    <dbReference type="NCBI Taxonomy" id="1461250"/>
    <lineage>
        <taxon>Bacteria</taxon>
        <taxon>Bacillati</taxon>
        <taxon>Actinomycetota</taxon>
        <taxon>Actinomycetes</taxon>
        <taxon>Streptosporangiales</taxon>
        <taxon>Streptosporangiaceae</taxon>
        <taxon>Streptosporangium</taxon>
    </lineage>
</organism>
<accession>A0ABT9Q8C7</accession>
<dbReference type="RefSeq" id="WP_307556873.1">
    <property type="nucleotide sequence ID" value="NZ_JAUSQU010000001.1"/>
</dbReference>
<keyword evidence="2" id="KW-1185">Reference proteome</keyword>
<comment type="caution">
    <text evidence="1">The sequence shown here is derived from an EMBL/GenBank/DDBJ whole genome shotgun (WGS) entry which is preliminary data.</text>
</comment>
<evidence type="ECO:0000313" key="1">
    <source>
        <dbReference type="EMBL" id="MDP9842984.1"/>
    </source>
</evidence>
<reference evidence="1 2" key="1">
    <citation type="submission" date="2023-07" db="EMBL/GenBank/DDBJ databases">
        <title>Sequencing the genomes of 1000 actinobacteria strains.</title>
        <authorList>
            <person name="Klenk H.-P."/>
        </authorList>
    </citation>
    <scope>NUCLEOTIDE SEQUENCE [LARGE SCALE GENOMIC DNA]</scope>
    <source>
        <strain evidence="1 2">DSM 46740</strain>
    </source>
</reference>
<name>A0ABT9Q8C7_9ACTN</name>
<dbReference type="Proteomes" id="UP001225356">
    <property type="component" value="Unassembled WGS sequence"/>
</dbReference>
<gene>
    <name evidence="1" type="ORF">J2853_002195</name>
</gene>
<protein>
    <submittedName>
        <fullName evidence="1">Uncharacterized protein</fullName>
    </submittedName>
</protein>
<proteinExistence type="predicted"/>
<evidence type="ECO:0000313" key="2">
    <source>
        <dbReference type="Proteomes" id="UP001225356"/>
    </source>
</evidence>
<sequence length="42" mass="4367">MSADPAAIVAETVRDSSGWVVLTAGVGRDLFGVMAACRRRAC</sequence>
<dbReference type="EMBL" id="JAUSQU010000001">
    <property type="protein sequence ID" value="MDP9842984.1"/>
    <property type="molecule type" value="Genomic_DNA"/>
</dbReference>